<feature type="compositionally biased region" description="Polar residues" evidence="1">
    <location>
        <begin position="186"/>
        <end position="196"/>
    </location>
</feature>
<feature type="region of interest" description="Disordered" evidence="1">
    <location>
        <begin position="1177"/>
        <end position="1342"/>
    </location>
</feature>
<feature type="region of interest" description="Disordered" evidence="1">
    <location>
        <begin position="777"/>
        <end position="943"/>
    </location>
</feature>
<comment type="caution">
    <text evidence="2">The sequence shown here is derived from an EMBL/GenBank/DDBJ whole genome shotgun (WGS) entry which is preliminary data.</text>
</comment>
<sequence length="1342" mass="144653">MEAGSKRKRDLDCPRITFHAPGRTFMRLFREDSLEGLKNAVKTKLGLEPNATISLTQMQNGPDVVLEDEDDFDAFYNVLHSAKTATIRVTTKQATALNQARPVLWIELKMELTDSLARGNFEQEEAEVGCRFSDPNPRQYGSDSYNLNSYLQETSPKRSKSTSNTMPSSAASAQASAALPPAQDQDGASSTANQGAETDAKKSKRKGKKATKDTSSETPRAVADVSITEAIEKANENIARKSPVTESTLRSAGSGEAVLLPTKELPATGVGNQKEAKAKKPQSTVVNPPQKASPVSASKKKRGRSKSKVREATTSAVDSETNETVSSTPDPQINTSLATISRLMIEKYLIPASSMDNMEPAAPIKAPVPPESTSDAQPDNVLSEPTAQIKPTCPYCGKILTHDRSRCPMIRAKNLHIIENRITELKEDATEDTDSVRANAIEILEAALLRKRGAEFKKVAPSNVSSSERPSTKLFSSTMPTPKTMKNASSVTEPPPSARRSPSPSSSNSDESIPLQKSSQKPAPQHKIALLQKSPSPPQIISGSPSMPSKTAVALTRTGNNSETESPLGDEVPQPRTKTDVQAEDSDSESSGSSEVQSPQFQHDPLPSAVDISGYSDKDLEVLIRGPGSPLKSVELPSSESSEDEAMEGEDDQLENELEGPRGHSRQPQRSYAPSNDSSDEEIGGDDENEDEPFYTPSGRGSVASIPPIVSHLGEVGNEFEKRSQPVPLPIPEQPQPLRRGASFQEMNRRLSSVEADKVGNDAFEQVLIEENAVFDLARRESPQSSLQEVTPRLGTKYPQSSLGPDQGQDTEGQEPESSEAAAAESKSPGDSLPEDVDEAEPVQATELDPVETHDALEDTRIRQRSPIEAAEDHEVPTRLPIQEPSPQVPERELTPKPGIVQRMRNRAGLASPPKEHASSSNLNSNLTIAPGAKPRSTRAATLRSQKLATIGSGQGEDATNVADVTPVTPLGKPNLKKCVMPVKPVSTRSKAAAGRIVAEANGDEERPDPPPRRSTRAASRIVATTSQPQVASIPNDSQPTARRTRQSKAASISEDATETSQIVIKNQTKRTKKNEAKAATKSPIPSPSYEDAQSIASGSQATENHVPLPPSPPMSLDAWETIPAETSGGATHSDAMVDELQTDVEAMEPIPFPLKPQFQRKSAALGRKQSLFRLEQAISTPEDHSTAKRKGKGKDIPLFMPSESQDAFPYSQFQSELPDPEESDSSNSEAEVRKAVVKKPPASQSQPTRYRKLSDIASQTSKLFTPKLLRQSTGLLQSTPSVPSKRKERLNQMYGMMGKNRGDDDSDDDSGQGSDSDVEKASHIPRSRKAGAGLKGRMSVA</sequence>
<feature type="compositionally biased region" description="Polar residues" evidence="1">
    <location>
        <begin position="1095"/>
        <end position="1104"/>
    </location>
</feature>
<evidence type="ECO:0000256" key="1">
    <source>
        <dbReference type="SAM" id="MobiDB-lite"/>
    </source>
</evidence>
<feature type="compositionally biased region" description="Polar residues" evidence="1">
    <location>
        <begin position="312"/>
        <end position="333"/>
    </location>
</feature>
<feature type="region of interest" description="Disordered" evidence="1">
    <location>
        <begin position="986"/>
        <end position="1119"/>
    </location>
</feature>
<feature type="region of interest" description="Disordered" evidence="1">
    <location>
        <begin position="238"/>
        <end position="333"/>
    </location>
</feature>
<feature type="compositionally biased region" description="Polar residues" evidence="1">
    <location>
        <begin position="139"/>
        <end position="154"/>
    </location>
</feature>
<protein>
    <submittedName>
        <fullName evidence="2">Uncharacterized protein</fullName>
    </submittedName>
</protein>
<feature type="region of interest" description="Disordered" evidence="1">
    <location>
        <begin position="457"/>
        <end position="746"/>
    </location>
</feature>
<feature type="compositionally biased region" description="Basic residues" evidence="1">
    <location>
        <begin position="298"/>
        <end position="307"/>
    </location>
</feature>
<feature type="compositionally biased region" description="Polar residues" evidence="1">
    <location>
        <begin position="1023"/>
        <end position="1042"/>
    </location>
</feature>
<evidence type="ECO:0000313" key="3">
    <source>
        <dbReference type="Proteomes" id="UP000559027"/>
    </source>
</evidence>
<feature type="compositionally biased region" description="Basic and acidic residues" evidence="1">
    <location>
        <begin position="851"/>
        <end position="862"/>
    </location>
</feature>
<feature type="compositionally biased region" description="Polar residues" evidence="1">
    <location>
        <begin position="919"/>
        <end position="928"/>
    </location>
</feature>
<dbReference type="Proteomes" id="UP000559027">
    <property type="component" value="Unassembled WGS sequence"/>
</dbReference>
<keyword evidence="3" id="KW-1185">Reference proteome</keyword>
<evidence type="ECO:0000313" key="2">
    <source>
        <dbReference type="EMBL" id="KAF5354934.1"/>
    </source>
</evidence>
<feature type="compositionally biased region" description="Acidic residues" evidence="1">
    <location>
        <begin position="641"/>
        <end position="658"/>
    </location>
</feature>
<feature type="compositionally biased region" description="Polar residues" evidence="1">
    <location>
        <begin position="462"/>
        <end position="492"/>
    </location>
</feature>
<feature type="compositionally biased region" description="Low complexity" evidence="1">
    <location>
        <begin position="819"/>
        <end position="829"/>
    </location>
</feature>
<feature type="region of interest" description="Disordered" evidence="1">
    <location>
        <begin position="126"/>
        <end position="224"/>
    </location>
</feature>
<accession>A0A8H5D7D3</accession>
<name>A0A8H5D7D3_9AGAR</name>
<proteinExistence type="predicted"/>
<feature type="compositionally biased region" description="Acidic residues" evidence="1">
    <location>
        <begin position="678"/>
        <end position="693"/>
    </location>
</feature>
<organism evidence="2 3">
    <name type="scientific">Leucocoprinus leucothites</name>
    <dbReference type="NCBI Taxonomy" id="201217"/>
    <lineage>
        <taxon>Eukaryota</taxon>
        <taxon>Fungi</taxon>
        <taxon>Dikarya</taxon>
        <taxon>Basidiomycota</taxon>
        <taxon>Agaricomycotina</taxon>
        <taxon>Agaricomycetes</taxon>
        <taxon>Agaricomycetidae</taxon>
        <taxon>Agaricales</taxon>
        <taxon>Agaricineae</taxon>
        <taxon>Agaricaceae</taxon>
        <taxon>Leucocoprinus</taxon>
    </lineage>
</organism>
<gene>
    <name evidence="2" type="ORF">D9756_005406</name>
</gene>
<feature type="compositionally biased region" description="Polar residues" evidence="1">
    <location>
        <begin position="798"/>
        <end position="811"/>
    </location>
</feature>
<dbReference type="EMBL" id="JAACJO010000008">
    <property type="protein sequence ID" value="KAF5354934.1"/>
    <property type="molecule type" value="Genomic_DNA"/>
</dbReference>
<feature type="compositionally biased region" description="Low complexity" evidence="1">
    <location>
        <begin position="498"/>
        <end position="514"/>
    </location>
</feature>
<feature type="compositionally biased region" description="Polar residues" evidence="1">
    <location>
        <begin position="1271"/>
        <end position="1283"/>
    </location>
</feature>
<feature type="compositionally biased region" description="Low complexity" evidence="1">
    <location>
        <begin position="539"/>
        <end position="549"/>
    </location>
</feature>
<dbReference type="OrthoDB" id="3064172at2759"/>
<feature type="compositionally biased region" description="Low complexity" evidence="1">
    <location>
        <begin position="167"/>
        <end position="183"/>
    </location>
</feature>
<reference evidence="2 3" key="1">
    <citation type="journal article" date="2020" name="ISME J.">
        <title>Uncovering the hidden diversity of litter-decomposition mechanisms in mushroom-forming fungi.</title>
        <authorList>
            <person name="Floudas D."/>
            <person name="Bentzer J."/>
            <person name="Ahren D."/>
            <person name="Johansson T."/>
            <person name="Persson P."/>
            <person name="Tunlid A."/>
        </authorList>
    </citation>
    <scope>NUCLEOTIDE SEQUENCE [LARGE SCALE GENOMIC DNA]</scope>
    <source>
        <strain evidence="2 3">CBS 146.42</strain>
    </source>
</reference>